<dbReference type="Pfam" id="PF00873">
    <property type="entry name" value="ACR_tran"/>
    <property type="match status" value="1"/>
</dbReference>
<dbReference type="Gene3D" id="3.30.70.1320">
    <property type="entry name" value="Multidrug efflux transporter AcrB pore domain like"/>
    <property type="match status" value="1"/>
</dbReference>
<dbReference type="InterPro" id="IPR027463">
    <property type="entry name" value="AcrB_DN_DC_subdom"/>
</dbReference>
<dbReference type="Gene3D" id="3.30.70.1440">
    <property type="entry name" value="Multidrug efflux transporter AcrB pore domain"/>
    <property type="match status" value="1"/>
</dbReference>
<feature type="transmembrane region" description="Helical" evidence="1">
    <location>
        <begin position="12"/>
        <end position="30"/>
    </location>
</feature>
<feature type="transmembrane region" description="Helical" evidence="1">
    <location>
        <begin position="453"/>
        <end position="480"/>
    </location>
</feature>
<keyword evidence="1" id="KW-0812">Transmembrane</keyword>
<dbReference type="SUPFAM" id="SSF82693">
    <property type="entry name" value="Multidrug efflux transporter AcrB pore domain, PN1, PN2, PC1 and PC2 subdomains"/>
    <property type="match status" value="3"/>
</dbReference>
<keyword evidence="1" id="KW-0472">Membrane</keyword>
<dbReference type="SUPFAM" id="SSF82866">
    <property type="entry name" value="Multidrug efflux transporter AcrB transmembrane domain"/>
    <property type="match status" value="2"/>
</dbReference>
<dbReference type="InterPro" id="IPR001036">
    <property type="entry name" value="Acrflvin-R"/>
</dbReference>
<gene>
    <name evidence="2" type="ORF">GA0061094_4084</name>
</gene>
<dbReference type="EMBL" id="FMAU01000008">
    <property type="protein sequence ID" value="SCC33702.1"/>
    <property type="molecule type" value="Genomic_DNA"/>
</dbReference>
<dbReference type="PRINTS" id="PR00702">
    <property type="entry name" value="ACRIFLAVINRP"/>
</dbReference>
<dbReference type="AlphaFoldDB" id="A0A0V8H7U8"/>
<feature type="transmembrane region" description="Helical" evidence="1">
    <location>
        <begin position="354"/>
        <end position="376"/>
    </location>
</feature>
<dbReference type="Gene3D" id="3.30.2090.10">
    <property type="entry name" value="Multidrug efflux transporter AcrB TolC docking domain, DN and DC subdomains"/>
    <property type="match status" value="2"/>
</dbReference>
<name>A0A0V8H7U8_9BACI</name>
<feature type="transmembrane region" description="Helical" evidence="1">
    <location>
        <begin position="426"/>
        <end position="447"/>
    </location>
</feature>
<keyword evidence="3" id="KW-1185">Reference proteome</keyword>
<keyword evidence="1" id="KW-1133">Transmembrane helix</keyword>
<feature type="transmembrane region" description="Helical" evidence="1">
    <location>
        <begin position="883"/>
        <end position="903"/>
    </location>
</feature>
<dbReference type="OrthoDB" id="9757876at2"/>
<feature type="transmembrane region" description="Helical" evidence="1">
    <location>
        <begin position="909"/>
        <end position="933"/>
    </location>
</feature>
<sequence length="1024" mass="110929">MIRAILKRSKITLIFVLLFAIIGIFTFFQLPQREIPETEVNIGTVSTVYPGATVDTVERSVTNPIENSLQSIDGIKELNSSSAAGFSTIIVEVEDGKDKKEVFSDVRQAVSDASASFPEEVFDPEINESTVKMPIVSYQLTSDNRESFQDIKDEIDRWKTEVEELSGVSGVAVKGLPEEQILIELKLGDLKESGLNVSDVMTAINDEYYPTPLGKEEINDEVVQLTVDHYSTLDEMEKVFVGKNPGGESVLLGDIADVKISPKEAEDIITFEGKPAVSFTAFVQQGEDIPSVDDRVSSKVEELSDNLPGDVELVPYYSQASLVTDIFKGLFTSLAISVLAVIVTTAVGLTGSGVFVVALAIPISVLAGLIPLPYAGVDLNQISVIGAIIALGILVDDSIVMNDNIQRRYKLGDSALTGAVNGVKEMWVSIVTSSLAIVFTFLPLVFLSGGNGAFIRALPTVLITTILASTLAALVFVPVLRYMLYSKTKKKISDSPGLLGKPLDKLADWYADGILRRFSKKPLLTAVLGLVFTTAIFGLIAFTPFEFFPSADREEVTIDVTLPIGTTLEETSDTLAEMEDRMKTDEGVYETSVFAGTGLPNLFNSSLENSGDNTGQIVARVDRENQTAQGLIDDWTEKLRTEFPDAVLFMETIEQGPPAGAPVTVTVSGPEMEKLLELRDSIKDDIGKLETNLVVDNVGELSPVQEYVPDREALEENGITVNQISQQIRLATEGIPLKAFDNGVTKRDMNLVLGGNNGEIDLSALELPAAGGQNPAGPPKLVGLDELVNVEKKEEIQQIPHVDGERAITIRAFPENEEGYEEKVQNIVDDAGKDVGSEYSLTLGGENEAQDSFFSEITILFTIVIFLVYLLIALQFNSLSMPFLVLVAVYLAIAGAILGLFVTQTPISFLAVMGMVSLTGIVVRNSIVLIEFIEQRLGDGMHVKEAVVEAGRARLRPIVLTAITSIVALIPVAVSGDALFTPLAVTIISGIAFSVILTLLIVPALYLVFDRFRGKKRQRQAVEE</sequence>
<organism evidence="2 3">
    <name type="scientific">[Bacillus] enclensis</name>
    <dbReference type="NCBI Taxonomy" id="1402860"/>
    <lineage>
        <taxon>Bacteria</taxon>
        <taxon>Bacillati</taxon>
        <taxon>Bacillota</taxon>
        <taxon>Bacilli</taxon>
        <taxon>Bacillales</taxon>
        <taxon>Bacillaceae</taxon>
        <taxon>Rossellomorea</taxon>
    </lineage>
</organism>
<feature type="transmembrane region" description="Helical" evidence="1">
    <location>
        <begin position="980"/>
        <end position="1009"/>
    </location>
</feature>
<dbReference type="SUPFAM" id="SSF82714">
    <property type="entry name" value="Multidrug efflux transporter AcrB TolC docking domain, DN and DC subdomains"/>
    <property type="match status" value="1"/>
</dbReference>
<dbReference type="Gene3D" id="3.30.70.1430">
    <property type="entry name" value="Multidrug efflux transporter AcrB pore domain"/>
    <property type="match status" value="2"/>
</dbReference>
<dbReference type="Proteomes" id="UP000181997">
    <property type="component" value="Unassembled WGS sequence"/>
</dbReference>
<dbReference type="PANTHER" id="PTHR32063">
    <property type="match status" value="1"/>
</dbReference>
<evidence type="ECO:0000313" key="2">
    <source>
        <dbReference type="EMBL" id="SCC33702.1"/>
    </source>
</evidence>
<feature type="transmembrane region" description="Helical" evidence="1">
    <location>
        <begin position="523"/>
        <end position="545"/>
    </location>
</feature>
<reference evidence="3" key="1">
    <citation type="submission" date="2016-08" db="EMBL/GenBank/DDBJ databases">
        <authorList>
            <person name="Varghese N."/>
            <person name="Submissions Spin"/>
        </authorList>
    </citation>
    <scope>NUCLEOTIDE SEQUENCE [LARGE SCALE GENOMIC DNA]</scope>
    <source>
        <strain evidence="3">SGD-1123</strain>
    </source>
</reference>
<dbReference type="GO" id="GO:0042910">
    <property type="term" value="F:xenobiotic transmembrane transporter activity"/>
    <property type="evidence" value="ECO:0007669"/>
    <property type="project" value="TreeGrafter"/>
</dbReference>
<feature type="transmembrane region" description="Helical" evidence="1">
    <location>
        <begin position="857"/>
        <end position="876"/>
    </location>
</feature>
<evidence type="ECO:0000256" key="1">
    <source>
        <dbReference type="SAM" id="Phobius"/>
    </source>
</evidence>
<proteinExistence type="predicted"/>
<feature type="transmembrane region" description="Helical" evidence="1">
    <location>
        <begin position="326"/>
        <end position="347"/>
    </location>
</feature>
<evidence type="ECO:0000313" key="3">
    <source>
        <dbReference type="Proteomes" id="UP000181997"/>
    </source>
</evidence>
<dbReference type="RefSeq" id="WP_058299867.1">
    <property type="nucleotide sequence ID" value="NZ_FMAU01000008.1"/>
</dbReference>
<accession>A0A0V8H7U8</accession>
<dbReference type="GO" id="GO:0005886">
    <property type="term" value="C:plasma membrane"/>
    <property type="evidence" value="ECO:0007669"/>
    <property type="project" value="TreeGrafter"/>
</dbReference>
<dbReference type="PANTHER" id="PTHR32063:SF24">
    <property type="entry name" value="CATION EFFLUX SYSTEM (ACRB_ACRD_ACRF FAMILY)"/>
    <property type="match status" value="1"/>
</dbReference>
<feature type="transmembrane region" description="Helical" evidence="1">
    <location>
        <begin position="954"/>
        <end position="974"/>
    </location>
</feature>
<protein>
    <submittedName>
        <fullName evidence="2">Multidrug efflux pump subunit AcrB</fullName>
    </submittedName>
</protein>
<dbReference type="Gene3D" id="1.20.1640.10">
    <property type="entry name" value="Multidrug efflux transporter AcrB transmembrane domain"/>
    <property type="match status" value="2"/>
</dbReference>
<feature type="transmembrane region" description="Helical" evidence="1">
    <location>
        <begin position="382"/>
        <end position="405"/>
    </location>
</feature>